<evidence type="ECO:0000256" key="4">
    <source>
        <dbReference type="ARBA" id="ARBA00023136"/>
    </source>
</evidence>
<protein>
    <submittedName>
        <fullName evidence="7">Outer membrane protein V</fullName>
    </submittedName>
</protein>
<evidence type="ECO:0000256" key="5">
    <source>
        <dbReference type="ARBA" id="ARBA00023237"/>
    </source>
</evidence>
<dbReference type="Pfam" id="PF06629">
    <property type="entry name" value="MipA"/>
    <property type="match status" value="1"/>
</dbReference>
<sequence>MAISTTPLRKLGGVLAALLLAGAATSVSAAPLSLPGSLPNMAGLGIGSTTEFAGGKDRMIGVVPGLRYVTPGGRLLEWYGPYAQFNFGGLTGFQWGPAVGLRLGRNDVDDPVVSRLHEIDTTFEAGGYVGYEYLNQGRVPWRLRGGVNVMTNAGIIYGGTHIAATGSLWVPQHPRVYAGAGLGATWVSGSFNRTYFGVTPSDSAASGLPVYSRAGAWNSSPAGWRCSTSSTSTGMGGDGVRPAPDRRCRRQPHRDPARHAQPGHLRGWHRLCVAVVPPALAMIPP</sequence>
<dbReference type="InterPro" id="IPR010583">
    <property type="entry name" value="MipA"/>
</dbReference>
<evidence type="ECO:0000256" key="2">
    <source>
        <dbReference type="ARBA" id="ARBA00005722"/>
    </source>
</evidence>
<gene>
    <name evidence="7" type="ordered locus">H16_A3612</name>
</gene>
<dbReference type="eggNOG" id="COG3713">
    <property type="taxonomic scope" value="Bacteria"/>
</dbReference>
<feature type="region of interest" description="Disordered" evidence="6">
    <location>
        <begin position="227"/>
        <end position="262"/>
    </location>
</feature>
<dbReference type="KEGG" id="reh:H16_A3612"/>
<dbReference type="HOGENOM" id="CLU_975632_0_0_4"/>
<accession>Q0K5Q1</accession>
<evidence type="ECO:0000313" key="7">
    <source>
        <dbReference type="EMBL" id="CAJ94670.1"/>
    </source>
</evidence>
<evidence type="ECO:0000256" key="1">
    <source>
        <dbReference type="ARBA" id="ARBA00004442"/>
    </source>
</evidence>
<dbReference type="PANTHER" id="PTHR38776:SF1">
    <property type="entry name" value="MLTA-INTERACTING PROTEIN-RELATED"/>
    <property type="match status" value="1"/>
</dbReference>
<dbReference type="STRING" id="381666.H16_A3612"/>
<keyword evidence="3" id="KW-0732">Signal</keyword>
<dbReference type="PANTHER" id="PTHR38776">
    <property type="entry name" value="MLTA-INTERACTING PROTEIN-RELATED"/>
    <property type="match status" value="1"/>
</dbReference>
<dbReference type="EMBL" id="AM260479">
    <property type="protein sequence ID" value="CAJ94670.1"/>
    <property type="molecule type" value="Genomic_DNA"/>
</dbReference>
<evidence type="ECO:0000313" key="8">
    <source>
        <dbReference type="Proteomes" id="UP000008210"/>
    </source>
</evidence>
<dbReference type="Proteomes" id="UP000008210">
    <property type="component" value="Chromosome 1"/>
</dbReference>
<reference evidence="7 8" key="1">
    <citation type="journal article" date="2006" name="Nat. Biotechnol.">
        <title>Genome sequence of the bioplastic-producing 'Knallgas' bacterium Ralstonia eutropha H16.</title>
        <authorList>
            <person name="Pohlmann A."/>
            <person name="Fricke W.F."/>
            <person name="Reinecke F."/>
            <person name="Kusian B."/>
            <person name="Liesegang H."/>
            <person name="Cramm R."/>
            <person name="Eitinger T."/>
            <person name="Ewering C."/>
            <person name="Potter M."/>
            <person name="Schwartz E."/>
            <person name="Strittmatter A."/>
            <person name="Voss I."/>
            <person name="Gottschalk G."/>
            <person name="Steinbuechel A."/>
            <person name="Friedrich B."/>
            <person name="Bowien B."/>
        </authorList>
    </citation>
    <scope>NUCLEOTIDE SEQUENCE [LARGE SCALE GENOMIC DNA]</scope>
    <source>
        <strain evidence="8">ATCC 17699 / DSM 428 / KCTC 22496 / NCIMB 10442 / H16 / Stanier 337</strain>
    </source>
</reference>
<evidence type="ECO:0000256" key="3">
    <source>
        <dbReference type="ARBA" id="ARBA00022729"/>
    </source>
</evidence>
<name>Q0K5Q1_CUPNH</name>
<keyword evidence="4" id="KW-0472">Membrane</keyword>
<comment type="subcellular location">
    <subcellularLocation>
        <location evidence="1">Cell outer membrane</location>
    </subcellularLocation>
</comment>
<dbReference type="AlphaFoldDB" id="Q0K5Q1"/>
<comment type="similarity">
    <text evidence="2">Belongs to the MipA/OmpV family.</text>
</comment>
<keyword evidence="5" id="KW-0998">Cell outer membrane</keyword>
<dbReference type="GO" id="GO:0009279">
    <property type="term" value="C:cell outer membrane"/>
    <property type="evidence" value="ECO:0007669"/>
    <property type="project" value="UniProtKB-SubCell"/>
</dbReference>
<keyword evidence="8" id="KW-1185">Reference proteome</keyword>
<proteinExistence type="inferred from homology"/>
<organism evidence="7 8">
    <name type="scientific">Cupriavidus necator (strain ATCC 17699 / DSM 428 / KCTC 22496 / NCIMB 10442 / H16 / Stanier 337)</name>
    <name type="common">Ralstonia eutropha</name>
    <dbReference type="NCBI Taxonomy" id="381666"/>
    <lineage>
        <taxon>Bacteria</taxon>
        <taxon>Pseudomonadati</taxon>
        <taxon>Pseudomonadota</taxon>
        <taxon>Betaproteobacteria</taxon>
        <taxon>Burkholderiales</taxon>
        <taxon>Burkholderiaceae</taxon>
        <taxon>Cupriavidus</taxon>
    </lineage>
</organism>
<evidence type="ECO:0000256" key="6">
    <source>
        <dbReference type="SAM" id="MobiDB-lite"/>
    </source>
</evidence>